<sequence length="753" mass="83406">MFVLLILATLFLVKPVFASTTDGTISSGDAWSEKIGWLNFAASNGNIHITDSELTGYIWSSLYGWIKLNPTNSGVKNNAEGGLSGSAWGENIGWISFSGVVINADGSFSGTATGTNTGIINFDCTHCSVSTDWRRKSLRPTGTTQPPPAFVPPSQSPQPLVINGGASQTDSVTTTITLIVSADTAYAWISEDPQLITNAVRIDFDPARPKTTSTIFILSSGYGQKNIYAKFCNQWGTCDGLISTSILYVSAIIAPPVISPISPISISSSTVGQIIGQIKGVIGMALAKIFPVNLVPNRFARLYSELQLWIPSWFKAPPVEKIPIERFVSKQTPLAFRGEWRYLDPKPINRFVFAPRSLAFMGLWNQLDQKSIDKFVFAPLPKEFLALEKKFPQVQNILKKVGINRLTDLDKLKSVQMYLPGLTQAVTFVKPLPSGKMGQPKQIGDEKAIPLSELSQNLKNKIPTDIVFARAAGQMVDFKIALSLTAKNRPEQKISTVSGKPLQLTVRPEFPAKRVRGFLVFRSLKPQARVEMPLANLVSSLIFAEPAFAYTQEQPVEVEERLVLLEFEYTDPDGDGIFTADIQSPVPAGEYEIITVIDYVDPELGTKQIRLITVVDPEGYVFEKVGDKEMRIPGAVTTLYHFNPEKRAYEEWPAKDYQQDNPQVTGLSGSYSFLVPGGTYSIKVQAPGYLAYEGKPFIVEEGSGVHTNIELKAQYWWLKVLDWKTAALILVAMLLMYNFYKDRKREREIKNNK</sequence>
<dbReference type="Proteomes" id="UP000034855">
    <property type="component" value="Unassembled WGS sequence"/>
</dbReference>
<dbReference type="InterPro" id="IPR008969">
    <property type="entry name" value="CarboxyPept-like_regulatory"/>
</dbReference>
<feature type="transmembrane region" description="Helical" evidence="1">
    <location>
        <begin position="716"/>
        <end position="740"/>
    </location>
</feature>
<keyword evidence="1" id="KW-0812">Transmembrane</keyword>
<keyword evidence="1" id="KW-0472">Membrane</keyword>
<protein>
    <recommendedName>
        <fullName evidence="5">Carboxypeptidase regulatory-like domain-containing protein</fullName>
    </recommendedName>
</protein>
<evidence type="ECO:0000256" key="2">
    <source>
        <dbReference type="SAM" id="SignalP"/>
    </source>
</evidence>
<evidence type="ECO:0000313" key="4">
    <source>
        <dbReference type="Proteomes" id="UP000034855"/>
    </source>
</evidence>
<evidence type="ECO:0000313" key="3">
    <source>
        <dbReference type="EMBL" id="KKR35542.1"/>
    </source>
</evidence>
<dbReference type="EMBL" id="LBXR01000001">
    <property type="protein sequence ID" value="KKR35542.1"/>
    <property type="molecule type" value="Genomic_DNA"/>
</dbReference>
<comment type="caution">
    <text evidence="3">The sequence shown here is derived from an EMBL/GenBank/DDBJ whole genome shotgun (WGS) entry which is preliminary data.</text>
</comment>
<dbReference type="AlphaFoldDB" id="A0A0G0TCD6"/>
<gene>
    <name evidence="3" type="ORF">UT67_C0001G0047</name>
</gene>
<evidence type="ECO:0008006" key="5">
    <source>
        <dbReference type="Google" id="ProtNLM"/>
    </source>
</evidence>
<dbReference type="Gene3D" id="2.60.40.1120">
    <property type="entry name" value="Carboxypeptidase-like, regulatory domain"/>
    <property type="match status" value="1"/>
</dbReference>
<dbReference type="SUPFAM" id="SSF49464">
    <property type="entry name" value="Carboxypeptidase regulatory domain-like"/>
    <property type="match status" value="1"/>
</dbReference>
<reference evidence="3 4" key="1">
    <citation type="journal article" date="2015" name="Nature">
        <title>rRNA introns, odd ribosomes, and small enigmatic genomes across a large radiation of phyla.</title>
        <authorList>
            <person name="Brown C.T."/>
            <person name="Hug L.A."/>
            <person name="Thomas B.C."/>
            <person name="Sharon I."/>
            <person name="Castelle C.J."/>
            <person name="Singh A."/>
            <person name="Wilkins M.J."/>
            <person name="Williams K.H."/>
            <person name="Banfield J.F."/>
        </authorList>
    </citation>
    <scope>NUCLEOTIDE SEQUENCE [LARGE SCALE GENOMIC DNA]</scope>
</reference>
<keyword evidence="1" id="KW-1133">Transmembrane helix</keyword>
<dbReference type="STRING" id="1619037.UT67_C0001G0047"/>
<evidence type="ECO:0000256" key="1">
    <source>
        <dbReference type="SAM" id="Phobius"/>
    </source>
</evidence>
<keyword evidence="2" id="KW-0732">Signal</keyword>
<feature type="chain" id="PRO_5002534517" description="Carboxypeptidase regulatory-like domain-containing protein" evidence="2">
    <location>
        <begin position="19"/>
        <end position="753"/>
    </location>
</feature>
<organism evidence="3 4">
    <name type="scientific">Candidatus Magasanikbacteria bacterium GW2011_GWA2_40_10</name>
    <dbReference type="NCBI Taxonomy" id="1619037"/>
    <lineage>
        <taxon>Bacteria</taxon>
        <taxon>Candidatus Magasanikiibacteriota</taxon>
    </lineage>
</organism>
<feature type="signal peptide" evidence="2">
    <location>
        <begin position="1"/>
        <end position="18"/>
    </location>
</feature>
<accession>A0A0G0TCD6</accession>
<proteinExistence type="predicted"/>
<name>A0A0G0TCD6_9BACT</name>